<dbReference type="SMART" id="SM01411">
    <property type="entry name" value="Ephrin_rec_like"/>
    <property type="match status" value="2"/>
</dbReference>
<dbReference type="PANTHER" id="PTHR48071">
    <property type="entry name" value="SRCR DOMAIN-CONTAINING PROTEIN"/>
    <property type="match status" value="1"/>
</dbReference>
<dbReference type="InterPro" id="IPR009030">
    <property type="entry name" value="Growth_fac_rcpt_cys_sf"/>
</dbReference>
<evidence type="ECO:0000313" key="4">
    <source>
        <dbReference type="Proteomes" id="UP001165122"/>
    </source>
</evidence>
<dbReference type="Gene3D" id="3.10.250.10">
    <property type="entry name" value="SRCR-like domain"/>
    <property type="match status" value="1"/>
</dbReference>
<evidence type="ECO:0000313" key="3">
    <source>
        <dbReference type="EMBL" id="GMH48501.1"/>
    </source>
</evidence>
<dbReference type="EMBL" id="BRXW01000367">
    <property type="protein sequence ID" value="GMH48501.1"/>
    <property type="molecule type" value="Genomic_DNA"/>
</dbReference>
<keyword evidence="4" id="KW-1185">Reference proteome</keyword>
<proteinExistence type="predicted"/>
<sequence>MSCEPGTYTNLAEAATSCMNCDAGCYSSTPNATSAVTCLVCEAGKASSTFGATSESTCTTCSSGVSSDDRSHSVCRLGSGAILPTSQLQDGTSVRIRVSVNGRDLNCNDGTCEDDGTDISPTFDSEGVVEGRVEVKPSGETAWGAIHYWWWGDADALVACRQLGNKLGYATFSGTHLIYSNTLERSGEIWWRYVECSGSEESLESCSKSTTTSTSHYRDIGITCKFATPSATSSTTCLACGPGSYPANPLPSCTKCEAGHYSSTPSAASSSTCLECGAGKSTSNSTGSCSCTDCEPGTYSTYEASASCTACVRSRKRRGFFMFDIRDIL</sequence>
<feature type="domain" description="SRCR" evidence="2">
    <location>
        <begin position="119"/>
        <end position="225"/>
    </location>
</feature>
<protein>
    <recommendedName>
        <fullName evidence="2">SRCR domain-containing protein</fullName>
    </recommendedName>
</protein>
<gene>
    <name evidence="3" type="ORF">TrLO_g4554</name>
</gene>
<dbReference type="PROSITE" id="PS50287">
    <property type="entry name" value="SRCR_2"/>
    <property type="match status" value="1"/>
</dbReference>
<dbReference type="InterPro" id="IPR001190">
    <property type="entry name" value="SRCR"/>
</dbReference>
<evidence type="ECO:0000259" key="2">
    <source>
        <dbReference type="PROSITE" id="PS50287"/>
    </source>
</evidence>
<accession>A0A9W6ZA98</accession>
<keyword evidence="1" id="KW-1015">Disulfide bond</keyword>
<reference evidence="4" key="1">
    <citation type="journal article" date="2023" name="Commun. Biol.">
        <title>Genome analysis of Parmales, the sister group of diatoms, reveals the evolutionary specialization of diatoms from phago-mixotrophs to photoautotrophs.</title>
        <authorList>
            <person name="Ban H."/>
            <person name="Sato S."/>
            <person name="Yoshikawa S."/>
            <person name="Yamada K."/>
            <person name="Nakamura Y."/>
            <person name="Ichinomiya M."/>
            <person name="Sato N."/>
            <person name="Blanc-Mathieu R."/>
            <person name="Endo H."/>
            <person name="Kuwata A."/>
            <person name="Ogata H."/>
        </authorList>
    </citation>
    <scope>NUCLEOTIDE SEQUENCE [LARGE SCALE GENOMIC DNA]</scope>
    <source>
        <strain evidence="4">NIES 3700</strain>
    </source>
</reference>
<comment type="caution">
    <text evidence="3">The sequence shown here is derived from an EMBL/GenBank/DDBJ whole genome shotgun (WGS) entry which is preliminary data.</text>
</comment>
<dbReference type="InterPro" id="IPR036772">
    <property type="entry name" value="SRCR-like_dom_sf"/>
</dbReference>
<organism evidence="3 4">
    <name type="scientific">Triparma laevis f. longispina</name>
    <dbReference type="NCBI Taxonomy" id="1714387"/>
    <lineage>
        <taxon>Eukaryota</taxon>
        <taxon>Sar</taxon>
        <taxon>Stramenopiles</taxon>
        <taxon>Ochrophyta</taxon>
        <taxon>Bolidophyceae</taxon>
        <taxon>Parmales</taxon>
        <taxon>Triparmaceae</taxon>
        <taxon>Triparma</taxon>
    </lineage>
</organism>
<evidence type="ECO:0000256" key="1">
    <source>
        <dbReference type="ARBA" id="ARBA00023157"/>
    </source>
</evidence>
<dbReference type="Pfam" id="PF00530">
    <property type="entry name" value="SRCR"/>
    <property type="match status" value="1"/>
</dbReference>
<dbReference type="AlphaFoldDB" id="A0A9W6ZA98"/>
<dbReference type="GO" id="GO:0016020">
    <property type="term" value="C:membrane"/>
    <property type="evidence" value="ECO:0007669"/>
    <property type="project" value="InterPro"/>
</dbReference>
<dbReference type="OrthoDB" id="536948at2759"/>
<dbReference type="SUPFAM" id="SSF57184">
    <property type="entry name" value="Growth factor receptor domain"/>
    <property type="match status" value="1"/>
</dbReference>
<dbReference type="SUPFAM" id="SSF56487">
    <property type="entry name" value="SRCR-like"/>
    <property type="match status" value="1"/>
</dbReference>
<dbReference type="PANTHER" id="PTHR48071:SF18">
    <property type="entry name" value="DELETED IN MALIGNANT BRAIN TUMORS 1 PROTEIN-RELATED"/>
    <property type="match status" value="1"/>
</dbReference>
<dbReference type="SMART" id="SM00202">
    <property type="entry name" value="SR"/>
    <property type="match status" value="1"/>
</dbReference>
<dbReference type="Gene3D" id="2.10.50.10">
    <property type="entry name" value="Tumor Necrosis Factor Receptor, subunit A, domain 2"/>
    <property type="match status" value="2"/>
</dbReference>
<name>A0A9W6ZA98_9STRA</name>
<dbReference type="Proteomes" id="UP001165122">
    <property type="component" value="Unassembled WGS sequence"/>
</dbReference>